<evidence type="ECO:0000313" key="1">
    <source>
        <dbReference type="EMBL" id="EMA57248.1"/>
    </source>
</evidence>
<keyword evidence="2" id="KW-1185">Reference proteome</keyword>
<sequence>MTKVQELVRNADGTIPDPVGFDPFDTVGIKTRYVDKAVYAHTFPLKHLLCLHESNFCATLNPDLTVNELVVTSREPWEERRFRVTMPDTVTDEFYDQLEMYERASTI</sequence>
<dbReference type="EMBL" id="AOJG01000041">
    <property type="protein sequence ID" value="EMA57248.1"/>
    <property type="molecule type" value="Genomic_DNA"/>
</dbReference>
<proteinExistence type="predicted"/>
<organism evidence="1 2">
    <name type="scientific">Halorubrum lipolyticum DSM 21995</name>
    <dbReference type="NCBI Taxonomy" id="1227482"/>
    <lineage>
        <taxon>Archaea</taxon>
        <taxon>Methanobacteriati</taxon>
        <taxon>Methanobacteriota</taxon>
        <taxon>Stenosarchaea group</taxon>
        <taxon>Halobacteria</taxon>
        <taxon>Halobacteriales</taxon>
        <taxon>Haloferacaceae</taxon>
        <taxon>Halorubrum</taxon>
    </lineage>
</organism>
<dbReference type="AlphaFoldDB" id="M0NI49"/>
<comment type="caution">
    <text evidence="1">The sequence shown here is derived from an EMBL/GenBank/DDBJ whole genome shotgun (WGS) entry which is preliminary data.</text>
</comment>
<dbReference type="RefSeq" id="WP_008008379.1">
    <property type="nucleotide sequence ID" value="NZ_AOJG01000041.1"/>
</dbReference>
<dbReference type="PATRIC" id="fig|1227482.3.peg.3231"/>
<gene>
    <name evidence="1" type="ORF">C469_15988</name>
</gene>
<accession>M0NI49</accession>
<protein>
    <submittedName>
        <fullName evidence="1">Uncharacterized protein</fullName>
    </submittedName>
</protein>
<dbReference type="Proteomes" id="UP000011650">
    <property type="component" value="Unassembled WGS sequence"/>
</dbReference>
<evidence type="ECO:0000313" key="2">
    <source>
        <dbReference type="Proteomes" id="UP000011650"/>
    </source>
</evidence>
<dbReference type="OrthoDB" id="323269at2157"/>
<reference evidence="1 2" key="1">
    <citation type="journal article" date="2014" name="PLoS Genet.">
        <title>Phylogenetically driven sequencing of extremely halophilic archaea reveals strategies for static and dynamic osmo-response.</title>
        <authorList>
            <person name="Becker E.A."/>
            <person name="Seitzer P.M."/>
            <person name="Tritt A."/>
            <person name="Larsen D."/>
            <person name="Krusor M."/>
            <person name="Yao A.I."/>
            <person name="Wu D."/>
            <person name="Madern D."/>
            <person name="Eisen J.A."/>
            <person name="Darling A.E."/>
            <person name="Facciotti M.T."/>
        </authorList>
    </citation>
    <scope>NUCLEOTIDE SEQUENCE [LARGE SCALE GENOMIC DNA]</scope>
    <source>
        <strain evidence="1 2">DSM 21995</strain>
    </source>
</reference>
<name>M0NI49_9EURY</name>